<dbReference type="PANTHER" id="PTHR33516:SF2">
    <property type="entry name" value="LEXA REPRESSOR-RELATED"/>
    <property type="match status" value="1"/>
</dbReference>
<feature type="domain" description="Peptidase S24/S26A/S26B/S26C" evidence="8">
    <location>
        <begin position="25"/>
        <end position="127"/>
    </location>
</feature>
<evidence type="ECO:0000256" key="6">
    <source>
        <dbReference type="ARBA" id="ARBA00023236"/>
    </source>
</evidence>
<keyword evidence="6" id="KW-0742">SOS response</keyword>
<evidence type="ECO:0000259" key="8">
    <source>
        <dbReference type="Pfam" id="PF00717"/>
    </source>
</evidence>
<protein>
    <submittedName>
        <fullName evidence="11">Uncharacterized protein</fullName>
    </submittedName>
</protein>
<comment type="similarity">
    <text evidence="1 7">Belongs to the peptidase S24 family.</text>
</comment>
<dbReference type="NCBIfam" id="NF007621">
    <property type="entry name" value="PRK10276.1"/>
    <property type="match status" value="1"/>
</dbReference>
<dbReference type="CDD" id="cd06529">
    <property type="entry name" value="S24_LexA-like"/>
    <property type="match status" value="1"/>
</dbReference>
<gene>
    <name evidence="11" type="ORF">PFR001_LOCUS7296</name>
</gene>
<comment type="caution">
    <text evidence="11">The sequence shown here is derived from an EMBL/GenBank/DDBJ whole genome shotgun (WGS) entry which is preliminary data.</text>
</comment>
<evidence type="ECO:0000256" key="2">
    <source>
        <dbReference type="ARBA" id="ARBA00022763"/>
    </source>
</evidence>
<evidence type="ECO:0000256" key="4">
    <source>
        <dbReference type="ARBA" id="ARBA00022813"/>
    </source>
</evidence>
<evidence type="ECO:0000313" key="12">
    <source>
        <dbReference type="Proteomes" id="UP001157938"/>
    </source>
</evidence>
<reference evidence="11 12" key="1">
    <citation type="submission" date="2021-11" db="EMBL/GenBank/DDBJ databases">
        <authorList>
            <person name="Islam A."/>
            <person name="Islam S."/>
            <person name="Flora M.S."/>
            <person name="Rahman M."/>
            <person name="Ziaur R.M."/>
            <person name="Epstein J.H."/>
            <person name="Hassan M."/>
            <person name="Klassen M."/>
            <person name="Woodard K."/>
            <person name="Webb A."/>
            <person name="Webby R.J."/>
            <person name="El Zowalaty M.E."/>
        </authorList>
    </citation>
    <scope>NUCLEOTIDE SEQUENCE [LARGE SCALE GENOMIC DNA]</scope>
    <source>
        <strain evidence="11">Pf1</strain>
    </source>
</reference>
<dbReference type="Gene3D" id="2.10.109.10">
    <property type="entry name" value="Umud Fragment, subunit A"/>
    <property type="match status" value="1"/>
</dbReference>
<dbReference type="InterPro" id="IPR017961">
    <property type="entry name" value="DNA_pol_Y-fam_little_finger"/>
</dbReference>
<evidence type="ECO:0000256" key="3">
    <source>
        <dbReference type="ARBA" id="ARBA00022801"/>
    </source>
</evidence>
<dbReference type="InterPro" id="IPR006197">
    <property type="entry name" value="Peptidase_S24_LexA"/>
</dbReference>
<dbReference type="Proteomes" id="UP001157938">
    <property type="component" value="Unassembled WGS sequence"/>
</dbReference>
<evidence type="ECO:0000259" key="10">
    <source>
        <dbReference type="Pfam" id="PF13438"/>
    </source>
</evidence>
<evidence type="ECO:0000313" key="11">
    <source>
        <dbReference type="EMBL" id="CAH0492073.1"/>
    </source>
</evidence>
<evidence type="ECO:0000259" key="9">
    <source>
        <dbReference type="Pfam" id="PF11799"/>
    </source>
</evidence>
<dbReference type="PANTHER" id="PTHR33516">
    <property type="entry name" value="LEXA REPRESSOR"/>
    <property type="match status" value="1"/>
</dbReference>
<organism evidence="11 12">
    <name type="scientific">Peronospora farinosa</name>
    <dbReference type="NCBI Taxonomy" id="134698"/>
    <lineage>
        <taxon>Eukaryota</taxon>
        <taxon>Sar</taxon>
        <taxon>Stramenopiles</taxon>
        <taxon>Oomycota</taxon>
        <taxon>Peronosporomycetes</taxon>
        <taxon>Peronosporales</taxon>
        <taxon>Peronosporaceae</taxon>
        <taxon>Peronospora</taxon>
    </lineage>
</organism>
<feature type="domain" description="DNA polymerase Y-family little finger" evidence="9">
    <location>
        <begin position="135"/>
        <end position="251"/>
    </location>
</feature>
<feature type="domain" description="DUF4113" evidence="10">
    <location>
        <begin position="263"/>
        <end position="311"/>
    </location>
</feature>
<proteinExistence type="inferred from homology"/>
<dbReference type="InterPro" id="IPR036286">
    <property type="entry name" value="LexA/Signal_pep-like_sf"/>
</dbReference>
<keyword evidence="2" id="KW-0227">DNA damage</keyword>
<keyword evidence="12" id="KW-1185">Reference proteome</keyword>
<accession>A0ABN8CIC0</accession>
<name>A0ABN8CIC0_9STRA</name>
<dbReference type="InterPro" id="IPR015927">
    <property type="entry name" value="Peptidase_S24_S26A/B/C"/>
</dbReference>
<keyword evidence="5" id="KW-0234">DNA repair</keyword>
<dbReference type="InterPro" id="IPR025188">
    <property type="entry name" value="DUF4113"/>
</dbReference>
<dbReference type="PRINTS" id="PR00726">
    <property type="entry name" value="LEXASERPTASE"/>
</dbReference>
<keyword evidence="4 7" id="KW-0068">Autocatalytic cleavage</keyword>
<dbReference type="EMBL" id="CAKLBC010001453">
    <property type="protein sequence ID" value="CAH0492073.1"/>
    <property type="molecule type" value="Genomic_DNA"/>
</dbReference>
<evidence type="ECO:0000256" key="5">
    <source>
        <dbReference type="ARBA" id="ARBA00023204"/>
    </source>
</evidence>
<keyword evidence="3 7" id="KW-0378">Hydrolase</keyword>
<dbReference type="InterPro" id="IPR050077">
    <property type="entry name" value="LexA_repressor"/>
</dbReference>
<dbReference type="InterPro" id="IPR039418">
    <property type="entry name" value="LexA-like"/>
</dbReference>
<dbReference type="Pfam" id="PF13438">
    <property type="entry name" value="DUF4113"/>
    <property type="match status" value="1"/>
</dbReference>
<evidence type="ECO:0000256" key="7">
    <source>
        <dbReference type="RuleBase" id="RU003991"/>
    </source>
</evidence>
<evidence type="ECO:0000256" key="1">
    <source>
        <dbReference type="ARBA" id="ARBA00007484"/>
    </source>
</evidence>
<dbReference type="InterPro" id="IPR036775">
    <property type="entry name" value="DNA_pol_Y-fam_lit_finger_sf"/>
</dbReference>
<dbReference type="Gene3D" id="3.30.1490.100">
    <property type="entry name" value="DNA polymerase, Y-family, little finger domain"/>
    <property type="match status" value="1"/>
</dbReference>
<dbReference type="Pfam" id="PF11799">
    <property type="entry name" value="IMS_C"/>
    <property type="match status" value="1"/>
</dbReference>
<sequence>MKAVCYAQGLTLLWPPIFTPKVKVPLYADPCSAGFPSPAQDYVEKELDLNELCIRRRASTFFVRASGNSMQELGLYDGDVMVVDRAEPPTHGDIVIAEVGGEFTVKRLQLIPRVALLPMNPAYAAIYPEELPPAKQQIVCSRSFGERITTKTAMQQALCQYAARAAEKLRGECQYSRNICVFIRTSPHASGEMFYGNSTGEKLTLPTQDTRDIIESAMRSLDRIWLEGRRYMKAGIMLDNFTPNGVSQLNLFDDNRPRANSAQLMKVLDGINQSGLGNVWFAGQGISMEWKMKREMLSPAWTTRWSDIPKARVL</sequence>
<dbReference type="SUPFAM" id="SSF51306">
    <property type="entry name" value="LexA/Signal peptidase"/>
    <property type="match status" value="1"/>
</dbReference>
<dbReference type="Pfam" id="PF00717">
    <property type="entry name" value="Peptidase_S24"/>
    <property type="match status" value="1"/>
</dbReference>